<organism evidence="2 3">
    <name type="scientific">Chlorella ohadii</name>
    <dbReference type="NCBI Taxonomy" id="2649997"/>
    <lineage>
        <taxon>Eukaryota</taxon>
        <taxon>Viridiplantae</taxon>
        <taxon>Chlorophyta</taxon>
        <taxon>core chlorophytes</taxon>
        <taxon>Trebouxiophyceae</taxon>
        <taxon>Chlorellales</taxon>
        <taxon>Chlorellaceae</taxon>
        <taxon>Chlorella clade</taxon>
        <taxon>Chlorella</taxon>
    </lineage>
</organism>
<dbReference type="EMBL" id="JADXDR010000047">
    <property type="protein sequence ID" value="KAI7842878.1"/>
    <property type="molecule type" value="Genomic_DNA"/>
</dbReference>
<dbReference type="AlphaFoldDB" id="A0AAD5DUY7"/>
<evidence type="ECO:0000313" key="2">
    <source>
        <dbReference type="EMBL" id="KAI7842878.1"/>
    </source>
</evidence>
<evidence type="ECO:0000313" key="3">
    <source>
        <dbReference type="Proteomes" id="UP001205105"/>
    </source>
</evidence>
<gene>
    <name evidence="2" type="ORF">COHA_003495</name>
</gene>
<proteinExistence type="predicted"/>
<reference evidence="2" key="1">
    <citation type="submission" date="2020-11" db="EMBL/GenBank/DDBJ databases">
        <title>Chlorella ohadii genome sequencing and assembly.</title>
        <authorList>
            <person name="Murik O."/>
            <person name="Treves H."/>
            <person name="Kedem I."/>
            <person name="Shotland Y."/>
            <person name="Kaplan A."/>
        </authorList>
    </citation>
    <scope>NUCLEOTIDE SEQUENCE</scope>
    <source>
        <strain evidence="2">1</strain>
    </source>
</reference>
<accession>A0AAD5DUY7</accession>
<feature type="region of interest" description="Disordered" evidence="1">
    <location>
        <begin position="1"/>
        <end position="29"/>
    </location>
</feature>
<name>A0AAD5DUY7_9CHLO</name>
<comment type="caution">
    <text evidence="2">The sequence shown here is derived from an EMBL/GenBank/DDBJ whole genome shotgun (WGS) entry which is preliminary data.</text>
</comment>
<dbReference type="Proteomes" id="UP001205105">
    <property type="component" value="Unassembled WGS sequence"/>
</dbReference>
<protein>
    <submittedName>
        <fullName evidence="2">Uncharacterized protein</fullName>
    </submittedName>
</protein>
<keyword evidence="3" id="KW-1185">Reference proteome</keyword>
<sequence length="127" mass="13636">MQKVKNVMNKLSSSSAGDSPRAGQQADGCNTCATSGTAVQQVPVVQQTTVAAAATSGADEFFTKTEDRPVVKEVVELMKEHRPVEREFVVETRATGVEREVAEGRYTEILGTTERVVAVTRPKPPCA</sequence>
<evidence type="ECO:0000256" key="1">
    <source>
        <dbReference type="SAM" id="MobiDB-lite"/>
    </source>
</evidence>